<organism evidence="15 16">
    <name type="scientific">Pseudoxanthomonas dokdonensis</name>
    <dbReference type="NCBI Taxonomy" id="344882"/>
    <lineage>
        <taxon>Bacteria</taxon>
        <taxon>Pseudomonadati</taxon>
        <taxon>Pseudomonadota</taxon>
        <taxon>Gammaproteobacteria</taxon>
        <taxon>Lysobacterales</taxon>
        <taxon>Lysobacteraceae</taxon>
        <taxon>Pseudoxanthomonas</taxon>
    </lineage>
</organism>
<evidence type="ECO:0000313" key="15">
    <source>
        <dbReference type="EMBL" id="KRG68268.1"/>
    </source>
</evidence>
<name>A0A0R0CEQ8_9GAMM</name>
<evidence type="ECO:0000259" key="14">
    <source>
        <dbReference type="Pfam" id="PF17243"/>
    </source>
</evidence>
<evidence type="ECO:0000256" key="8">
    <source>
        <dbReference type="ARBA" id="ARBA00023237"/>
    </source>
</evidence>
<evidence type="ECO:0000256" key="9">
    <source>
        <dbReference type="ARBA" id="ARBA00033063"/>
    </source>
</evidence>
<gene>
    <name evidence="15" type="ORF">ABB29_13115</name>
</gene>
<evidence type="ECO:0000256" key="7">
    <source>
        <dbReference type="ARBA" id="ARBA00023136"/>
    </source>
</evidence>
<feature type="compositionally biased region" description="Polar residues" evidence="11">
    <location>
        <begin position="103"/>
        <end position="116"/>
    </location>
</feature>
<evidence type="ECO:0000256" key="11">
    <source>
        <dbReference type="SAM" id="MobiDB-lite"/>
    </source>
</evidence>
<evidence type="ECO:0000256" key="12">
    <source>
        <dbReference type="SAM" id="SignalP"/>
    </source>
</evidence>
<dbReference type="InterPro" id="IPR035243">
    <property type="entry name" value="TamA_POTRA_Dom_1"/>
</dbReference>
<keyword evidence="16" id="KW-1185">Reference proteome</keyword>
<dbReference type="Proteomes" id="UP000052052">
    <property type="component" value="Unassembled WGS sequence"/>
</dbReference>
<dbReference type="InterPro" id="IPR000184">
    <property type="entry name" value="Bac_surfAg_D15"/>
</dbReference>
<dbReference type="GO" id="GO:0009279">
    <property type="term" value="C:cell outer membrane"/>
    <property type="evidence" value="ECO:0007669"/>
    <property type="project" value="UniProtKB-SubCell"/>
</dbReference>
<dbReference type="GO" id="GO:0009306">
    <property type="term" value="P:protein secretion"/>
    <property type="evidence" value="ECO:0007669"/>
    <property type="project" value="TreeGrafter"/>
</dbReference>
<reference evidence="15 16" key="1">
    <citation type="submission" date="2015-05" db="EMBL/GenBank/DDBJ databases">
        <title>Genome sequencing and analysis of members of genus Stenotrophomonas.</title>
        <authorList>
            <person name="Patil P.P."/>
            <person name="Midha S."/>
            <person name="Patil P.B."/>
        </authorList>
    </citation>
    <scope>NUCLEOTIDE SEQUENCE [LARGE SCALE GENOMIC DNA]</scope>
    <source>
        <strain evidence="15 16">DSM 21858</strain>
    </source>
</reference>
<dbReference type="GO" id="GO:0097347">
    <property type="term" value="C:TAM protein secretion complex"/>
    <property type="evidence" value="ECO:0007669"/>
    <property type="project" value="TreeGrafter"/>
</dbReference>
<dbReference type="EMBL" id="LDJL01000015">
    <property type="protein sequence ID" value="KRG68268.1"/>
    <property type="molecule type" value="Genomic_DNA"/>
</dbReference>
<evidence type="ECO:0000256" key="10">
    <source>
        <dbReference type="ARBA" id="ARBA00093548"/>
    </source>
</evidence>
<evidence type="ECO:0000313" key="16">
    <source>
        <dbReference type="Proteomes" id="UP000052052"/>
    </source>
</evidence>
<evidence type="ECO:0000256" key="5">
    <source>
        <dbReference type="ARBA" id="ARBA00022692"/>
    </source>
</evidence>
<feature type="chain" id="PRO_5006393980" description="Translocation and assembly module subunit TamA" evidence="12">
    <location>
        <begin position="29"/>
        <end position="705"/>
    </location>
</feature>
<evidence type="ECO:0000256" key="2">
    <source>
        <dbReference type="ARBA" id="ARBA00010248"/>
    </source>
</evidence>
<dbReference type="Pfam" id="PF01103">
    <property type="entry name" value="Omp85"/>
    <property type="match status" value="1"/>
</dbReference>
<keyword evidence="7" id="KW-0472">Membrane</keyword>
<comment type="caution">
    <text evidence="15">The sequence shown here is derived from an EMBL/GenBank/DDBJ whole genome shotgun (WGS) entry which is preliminary data.</text>
</comment>
<dbReference type="PATRIC" id="fig|344882.3.peg.1001"/>
<dbReference type="RefSeq" id="WP_057659811.1">
    <property type="nucleotide sequence ID" value="NZ_LDJL01000015.1"/>
</dbReference>
<dbReference type="Gene3D" id="2.40.160.50">
    <property type="entry name" value="membrane protein fhac: a member of the omp85/tpsb transporter family"/>
    <property type="match status" value="1"/>
</dbReference>
<evidence type="ECO:0000259" key="13">
    <source>
        <dbReference type="Pfam" id="PF01103"/>
    </source>
</evidence>
<dbReference type="PANTHER" id="PTHR12815">
    <property type="entry name" value="SORTING AND ASSEMBLY MACHINERY SAMM50 PROTEIN FAMILY MEMBER"/>
    <property type="match status" value="1"/>
</dbReference>
<sequence>MPTHRSHLRTISRLLPVALMSIGGPAWAAATVNSVTVTGLEDELMEENIQLALTLNEMKGRRLREARFEYLLQEAVEETRTALEPFGYYSPVITISVPRKDGSATTIVSPDDSQPAATPAADGSVDPAPGDLPAPEDQRETRAVAAMAADAANDPDDPVATAADNAEPVTSQADAGAAAEPDSLAAGDDGNPAPAADSAPRQRAPAEAVDITIHVQLGEPVRVRNANLRLEGPGEDDRYLKQDLAAFTPLPGQRFDHTVYETSKLKIVNRLAERGYFDSDFLTRRVEVTRAEHAADIDLSWATGIRYDMGPTRFNQDYFDAGLLEQLVYWDEGSYFHQGKLDRLRESLVGLDYFSNIDIRTDPDKAVEGRIPVEVNLTRAKRTVYTAGLSYGTENGPGIRLGLDRRYVNSHGHKLAAGLDYTRKRKILSTDYRIPAFAWLDGWYRISALYDDDDGDYINSRRYLLTGSRSGQINEHLKATASINWLNERWFYDEPDDGGGALAPLDYSEATFLYPALRADYVNADDLLFPQHGIGIDVELRGAVEGVAADASFIQLHATARWYQAVGDNNRLIVRGEAGHTYTDELFGLPPSLRFFAGGDRSIRGYGYREVGPTSISDQGDKYALGAKNVLTASVEFERYFNDSWGAAVFVDSGDAFDDTPDFRTGVGIGARWKSPVGPVRVDVARGLNDPDSALQLYLNIGADW</sequence>
<evidence type="ECO:0000256" key="6">
    <source>
        <dbReference type="ARBA" id="ARBA00022729"/>
    </source>
</evidence>
<dbReference type="AlphaFoldDB" id="A0A0R0CEQ8"/>
<protein>
    <recommendedName>
        <fullName evidence="3">Translocation and assembly module subunit TamA</fullName>
    </recommendedName>
    <alternativeName>
        <fullName evidence="9">Autotransporter assembly factor TamA</fullName>
    </alternativeName>
</protein>
<feature type="compositionally biased region" description="Low complexity" evidence="11">
    <location>
        <begin position="143"/>
        <end position="166"/>
    </location>
</feature>
<feature type="compositionally biased region" description="Low complexity" evidence="11">
    <location>
        <begin position="185"/>
        <end position="199"/>
    </location>
</feature>
<dbReference type="PANTHER" id="PTHR12815:SF47">
    <property type="entry name" value="TRANSLOCATION AND ASSEMBLY MODULE SUBUNIT TAMA"/>
    <property type="match status" value="1"/>
</dbReference>
<comment type="subunit">
    <text evidence="10">Interacts with TamB to form the translocation and assembly module (TAM).</text>
</comment>
<feature type="domain" description="TamA POTRA" evidence="14">
    <location>
        <begin position="34"/>
        <end position="104"/>
    </location>
</feature>
<feature type="region of interest" description="Disordered" evidence="11">
    <location>
        <begin position="102"/>
        <end position="205"/>
    </location>
</feature>
<feature type="domain" description="Bacterial surface antigen (D15)" evidence="13">
    <location>
        <begin position="415"/>
        <end position="705"/>
    </location>
</feature>
<feature type="signal peptide" evidence="12">
    <location>
        <begin position="1"/>
        <end position="28"/>
    </location>
</feature>
<keyword evidence="5" id="KW-0812">Transmembrane</keyword>
<dbReference type="STRING" id="344882.ABB29_13115"/>
<proteinExistence type="inferred from homology"/>
<evidence type="ECO:0000256" key="1">
    <source>
        <dbReference type="ARBA" id="ARBA00004442"/>
    </source>
</evidence>
<dbReference type="Pfam" id="PF17243">
    <property type="entry name" value="POTRA_TamA_1"/>
    <property type="match status" value="1"/>
</dbReference>
<accession>A0A0R0CEQ8</accession>
<keyword evidence="6 12" id="KW-0732">Signal</keyword>
<comment type="similarity">
    <text evidence="2">Belongs to the TamA family.</text>
</comment>
<keyword evidence="4" id="KW-1134">Transmembrane beta strand</keyword>
<evidence type="ECO:0000256" key="3">
    <source>
        <dbReference type="ARBA" id="ARBA00015419"/>
    </source>
</evidence>
<evidence type="ECO:0000256" key="4">
    <source>
        <dbReference type="ARBA" id="ARBA00022452"/>
    </source>
</evidence>
<dbReference type="InterPro" id="IPR039910">
    <property type="entry name" value="D15-like"/>
</dbReference>
<dbReference type="Gene3D" id="3.10.20.310">
    <property type="entry name" value="membrane protein fhac"/>
    <property type="match status" value="3"/>
</dbReference>
<keyword evidence="8" id="KW-0998">Cell outer membrane</keyword>
<comment type="subcellular location">
    <subcellularLocation>
        <location evidence="1">Cell outer membrane</location>
    </subcellularLocation>
</comment>